<protein>
    <recommendedName>
        <fullName evidence="4">Protein quiver</fullName>
    </recommendedName>
</protein>
<dbReference type="EMBL" id="BGPR01089370">
    <property type="protein sequence ID" value="GBM15043.1"/>
    <property type="molecule type" value="Genomic_DNA"/>
</dbReference>
<comment type="caution">
    <text evidence="2">The sequence shown here is derived from an EMBL/GenBank/DDBJ whole genome shotgun (WGS) entry which is preliminary data.</text>
</comment>
<evidence type="ECO:0008006" key="4">
    <source>
        <dbReference type="Google" id="ProtNLM"/>
    </source>
</evidence>
<evidence type="ECO:0000313" key="3">
    <source>
        <dbReference type="Proteomes" id="UP000499080"/>
    </source>
</evidence>
<keyword evidence="3" id="KW-1185">Reference proteome</keyword>
<dbReference type="OrthoDB" id="6083863at2759"/>
<dbReference type="AlphaFoldDB" id="A0A4Y2DE20"/>
<keyword evidence="1" id="KW-0812">Transmembrane</keyword>
<proteinExistence type="predicted"/>
<evidence type="ECO:0000313" key="2">
    <source>
        <dbReference type="EMBL" id="GBM15043.1"/>
    </source>
</evidence>
<keyword evidence="1" id="KW-0472">Membrane</keyword>
<reference evidence="2 3" key="1">
    <citation type="journal article" date="2019" name="Sci. Rep.">
        <title>Orb-weaving spider Araneus ventricosus genome elucidates the spidroin gene catalogue.</title>
        <authorList>
            <person name="Kono N."/>
            <person name="Nakamura H."/>
            <person name="Ohtoshi R."/>
            <person name="Moran D.A.P."/>
            <person name="Shinohara A."/>
            <person name="Yoshida Y."/>
            <person name="Fujiwara M."/>
            <person name="Mori M."/>
            <person name="Tomita M."/>
            <person name="Arakawa K."/>
        </authorList>
    </citation>
    <scope>NUCLEOTIDE SEQUENCE [LARGE SCALE GENOMIC DNA]</scope>
</reference>
<keyword evidence="1" id="KW-1133">Transmembrane helix</keyword>
<feature type="transmembrane region" description="Helical" evidence="1">
    <location>
        <begin position="88"/>
        <end position="106"/>
    </location>
</feature>
<accession>A0A4Y2DE20</accession>
<evidence type="ECO:0000256" key="1">
    <source>
        <dbReference type="SAM" id="Phobius"/>
    </source>
</evidence>
<sequence>MPKPVVSVKHRRELERKVGYPPLHLNCRVINAEMRLTEILEGEIRIIRSCGYYDPESAGTCVSRAGTHLVFMHYCQCAGDGCNKSSPLIAPPALLLAFILTLVFLAPKLRVGS</sequence>
<name>A0A4Y2DE20_ARAVE</name>
<dbReference type="Proteomes" id="UP000499080">
    <property type="component" value="Unassembled WGS sequence"/>
</dbReference>
<gene>
    <name evidence="2" type="ORF">AVEN_23782_1</name>
</gene>
<organism evidence="2 3">
    <name type="scientific">Araneus ventricosus</name>
    <name type="common">Orbweaver spider</name>
    <name type="synonym">Epeira ventricosa</name>
    <dbReference type="NCBI Taxonomy" id="182803"/>
    <lineage>
        <taxon>Eukaryota</taxon>
        <taxon>Metazoa</taxon>
        <taxon>Ecdysozoa</taxon>
        <taxon>Arthropoda</taxon>
        <taxon>Chelicerata</taxon>
        <taxon>Arachnida</taxon>
        <taxon>Araneae</taxon>
        <taxon>Araneomorphae</taxon>
        <taxon>Entelegynae</taxon>
        <taxon>Araneoidea</taxon>
        <taxon>Araneidae</taxon>
        <taxon>Araneus</taxon>
    </lineage>
</organism>